<comment type="similarity">
    <text evidence="1">Belongs to the FAM136 family.</text>
</comment>
<name>A0A914YL78_9BILA</name>
<sequence>MEETQRRVKTAVDDLIDELDRNILRDKQRKAFLCSANCCNSTGSRTTIETCVDSCNKPMQKAHSVLETELSALQQQMSRCAMQCYDKMVQQMGPDPSKYSEAQMHQFNEKIDHCVSKCADDHVRLLPQIKKRLFSSLKD</sequence>
<dbReference type="Pfam" id="PF05811">
    <property type="entry name" value="DUF842"/>
    <property type="match status" value="1"/>
</dbReference>
<dbReference type="AlphaFoldDB" id="A0A914YL78"/>
<dbReference type="PANTHER" id="PTHR21096">
    <property type="entry name" value="PROTEIN FAM136A"/>
    <property type="match status" value="1"/>
</dbReference>
<organism evidence="2 3">
    <name type="scientific">Panagrolaimus superbus</name>
    <dbReference type="NCBI Taxonomy" id="310955"/>
    <lineage>
        <taxon>Eukaryota</taxon>
        <taxon>Metazoa</taxon>
        <taxon>Ecdysozoa</taxon>
        <taxon>Nematoda</taxon>
        <taxon>Chromadorea</taxon>
        <taxon>Rhabditida</taxon>
        <taxon>Tylenchina</taxon>
        <taxon>Panagrolaimomorpha</taxon>
        <taxon>Panagrolaimoidea</taxon>
        <taxon>Panagrolaimidae</taxon>
        <taxon>Panagrolaimus</taxon>
    </lineage>
</organism>
<dbReference type="InterPro" id="IPR008560">
    <property type="entry name" value="DUF842_euk"/>
</dbReference>
<dbReference type="GO" id="GO:0005737">
    <property type="term" value="C:cytoplasm"/>
    <property type="evidence" value="ECO:0007669"/>
    <property type="project" value="TreeGrafter"/>
</dbReference>
<accession>A0A914YL78</accession>
<dbReference type="Proteomes" id="UP000887577">
    <property type="component" value="Unplaced"/>
</dbReference>
<protein>
    <submittedName>
        <fullName evidence="3">Protein FAM136A</fullName>
    </submittedName>
</protein>
<dbReference type="WBParaSite" id="PSU_v2.g21104.t1">
    <property type="protein sequence ID" value="PSU_v2.g21104.t1"/>
    <property type="gene ID" value="PSU_v2.g21104"/>
</dbReference>
<keyword evidence="2" id="KW-1185">Reference proteome</keyword>
<evidence type="ECO:0000256" key="1">
    <source>
        <dbReference type="ARBA" id="ARBA00009952"/>
    </source>
</evidence>
<reference evidence="3" key="1">
    <citation type="submission" date="2022-11" db="UniProtKB">
        <authorList>
            <consortium name="WormBaseParasite"/>
        </authorList>
    </citation>
    <scope>IDENTIFICATION</scope>
</reference>
<dbReference type="PANTHER" id="PTHR21096:SF0">
    <property type="entry name" value="PROTEIN FAM136A"/>
    <property type="match status" value="1"/>
</dbReference>
<evidence type="ECO:0000313" key="3">
    <source>
        <dbReference type="WBParaSite" id="PSU_v2.g21104.t1"/>
    </source>
</evidence>
<proteinExistence type="inferred from homology"/>
<evidence type="ECO:0000313" key="2">
    <source>
        <dbReference type="Proteomes" id="UP000887577"/>
    </source>
</evidence>